<dbReference type="PROSITE" id="PS51329">
    <property type="entry name" value="C_CAP_COFACTOR_C"/>
    <property type="match status" value="1"/>
</dbReference>
<dbReference type="PANTHER" id="PTHR15139:SF0">
    <property type="entry name" value="TUBULIN-SPECIFIC CHAPERONE C"/>
    <property type="match status" value="1"/>
</dbReference>
<dbReference type="Pfam" id="PF07986">
    <property type="entry name" value="TBCC"/>
    <property type="match status" value="1"/>
</dbReference>
<dbReference type="Gene3D" id="2.160.20.70">
    <property type="match status" value="1"/>
</dbReference>
<dbReference type="InterPro" id="IPR012945">
    <property type="entry name" value="Tubulin-bd_cofactor_C_dom"/>
</dbReference>
<comment type="caution">
    <text evidence="3">The sequence shown here is derived from an EMBL/GenBank/DDBJ whole genome shotgun (WGS) entry which is preliminary data.</text>
</comment>
<feature type="domain" description="C-CAP/cofactor C-like" evidence="2">
    <location>
        <begin position="58"/>
        <end position="205"/>
    </location>
</feature>
<dbReference type="EMBL" id="JADAQX010000065">
    <property type="protein sequence ID" value="KAF8822303.1"/>
    <property type="molecule type" value="Genomic_DNA"/>
</dbReference>
<sequence>MSKLSTLISKTDALEVSNFKKNHFSFQRGKALPKKIEEPVKCTTDLTKELEESNVAYPDVDGEKQLHIKHVKNQRLLYGPEDIKGKKCMLTNLENCEIYLLDDAVAAVLRNVKFASVSSSIMVYDCKESILLANAKQIRIHDSCDLSMYLKTNSSPIIERCQGIMVAPYLFQFEGEQCDVLTFPKNFNVENEKNNAWSHILDFNWHKKTASPNWSILQDKKRITPSTLKLKKLALESSTVLEHSVENRDEYQHWSLENVPGELLRDCI</sequence>
<protein>
    <recommendedName>
        <fullName evidence="2">C-CAP/cofactor C-like domain-containing protein</fullName>
    </recommendedName>
</protein>
<gene>
    <name evidence="3" type="ORF">IE077_004036</name>
</gene>
<evidence type="ECO:0000256" key="1">
    <source>
        <dbReference type="ARBA" id="ARBA00008848"/>
    </source>
</evidence>
<keyword evidence="4" id="KW-1185">Reference proteome</keyword>
<accession>A0ABQ7JEB8</accession>
<organism evidence="3 4">
    <name type="scientific">Cardiosporidium cionae</name>
    <dbReference type="NCBI Taxonomy" id="476202"/>
    <lineage>
        <taxon>Eukaryota</taxon>
        <taxon>Sar</taxon>
        <taxon>Alveolata</taxon>
        <taxon>Apicomplexa</taxon>
        <taxon>Aconoidasida</taxon>
        <taxon>Nephromycida</taxon>
        <taxon>Cardiosporidium</taxon>
    </lineage>
</organism>
<dbReference type="InterPro" id="IPR027684">
    <property type="entry name" value="TBCC"/>
</dbReference>
<evidence type="ECO:0000259" key="2">
    <source>
        <dbReference type="PROSITE" id="PS51329"/>
    </source>
</evidence>
<evidence type="ECO:0000313" key="4">
    <source>
        <dbReference type="Proteomes" id="UP000823046"/>
    </source>
</evidence>
<evidence type="ECO:0000313" key="3">
    <source>
        <dbReference type="EMBL" id="KAF8822303.1"/>
    </source>
</evidence>
<proteinExistence type="inferred from homology"/>
<dbReference type="PANTHER" id="PTHR15139">
    <property type="entry name" value="TUBULIN FOLDING COFACTOR C"/>
    <property type="match status" value="1"/>
</dbReference>
<dbReference type="Proteomes" id="UP000823046">
    <property type="component" value="Unassembled WGS sequence"/>
</dbReference>
<comment type="similarity">
    <text evidence="1">Belongs to the TBCC family.</text>
</comment>
<reference evidence="3 4" key="1">
    <citation type="journal article" date="2020" name="bioRxiv">
        <title>Metabolic contributions of an alphaproteobacterial endosymbiont in the apicomplexan Cardiosporidium cionae.</title>
        <authorList>
            <person name="Hunter E.S."/>
            <person name="Paight C.J."/>
            <person name="Lane C.E."/>
        </authorList>
    </citation>
    <scope>NUCLEOTIDE SEQUENCE [LARGE SCALE GENOMIC DNA]</scope>
    <source>
        <strain evidence="3">ESH_2018</strain>
    </source>
</reference>
<name>A0ABQ7JEB8_9APIC</name>
<dbReference type="InterPro" id="IPR016098">
    <property type="entry name" value="CAP/MinC_C"/>
</dbReference>
<dbReference type="InterPro" id="IPR017901">
    <property type="entry name" value="C-CAP_CF_C-like"/>
</dbReference>